<evidence type="ECO:0000259" key="2">
    <source>
        <dbReference type="Pfam" id="PF17748"/>
    </source>
</evidence>
<feature type="compositionally biased region" description="Polar residues" evidence="1">
    <location>
        <begin position="74"/>
        <end position="92"/>
    </location>
</feature>
<dbReference type="InterPro" id="IPR040979">
    <property type="entry name" value="Vid27_N"/>
</dbReference>
<feature type="region of interest" description="Disordered" evidence="1">
    <location>
        <begin position="63"/>
        <end position="96"/>
    </location>
</feature>
<sequence length="168" mass="19626">MHRPRLEVYSELIFTEVDAAAFVRRTNQNFQYQLVVQRGYDIYSTFQTGVQWCPDVRDTSFSAPTPPAEDRFQGLSSTKFSDSSYPSPGTKNHTPDLWPRRPHLYFTFTLTRLHSRNIRNARHSAFEPFELNFRDSNPTELDHLRTLFRLERLPLPMPKSPSSPHSPI</sequence>
<dbReference type="OrthoDB" id="10251113at2759"/>
<dbReference type="Proteomes" id="UP000033647">
    <property type="component" value="Unassembled WGS sequence"/>
</dbReference>
<dbReference type="AlphaFoldDB" id="A0A0F4G8D9"/>
<evidence type="ECO:0000256" key="1">
    <source>
        <dbReference type="SAM" id="MobiDB-lite"/>
    </source>
</evidence>
<proteinExistence type="predicted"/>
<dbReference type="Pfam" id="PF17748">
    <property type="entry name" value="VID27_N"/>
    <property type="match status" value="1"/>
</dbReference>
<comment type="caution">
    <text evidence="3">The sequence shown here is derived from an EMBL/GenBank/DDBJ whole genome shotgun (WGS) entry which is preliminary data.</text>
</comment>
<reference evidence="3 4" key="1">
    <citation type="submission" date="2015-03" db="EMBL/GenBank/DDBJ databases">
        <title>RNA-seq based gene annotation and comparative genomics of four Zymoseptoria species reveal species-specific pathogenicity related genes and transposable element activity.</title>
        <authorList>
            <person name="Grandaubert J."/>
            <person name="Bhattacharyya A."/>
            <person name="Stukenbrock E.H."/>
        </authorList>
    </citation>
    <scope>NUCLEOTIDE SEQUENCE [LARGE SCALE GENOMIC DNA]</scope>
    <source>
        <strain evidence="3 4">Zb18110</strain>
    </source>
</reference>
<protein>
    <recommendedName>
        <fullName evidence="2">Vid27 N-terminal domain-containing protein</fullName>
    </recommendedName>
</protein>
<feature type="domain" description="Vid27 N-terminal" evidence="2">
    <location>
        <begin position="7"/>
        <end position="41"/>
    </location>
</feature>
<dbReference type="EMBL" id="LAFY01004241">
    <property type="protein sequence ID" value="KJX93626.1"/>
    <property type="molecule type" value="Genomic_DNA"/>
</dbReference>
<keyword evidence="4" id="KW-1185">Reference proteome</keyword>
<gene>
    <name evidence="3" type="ORF">TI39_contig4282g00002</name>
</gene>
<evidence type="ECO:0000313" key="4">
    <source>
        <dbReference type="Proteomes" id="UP000033647"/>
    </source>
</evidence>
<evidence type="ECO:0000313" key="3">
    <source>
        <dbReference type="EMBL" id="KJX93626.1"/>
    </source>
</evidence>
<name>A0A0F4G8D9_9PEZI</name>
<organism evidence="3 4">
    <name type="scientific">Zymoseptoria brevis</name>
    <dbReference type="NCBI Taxonomy" id="1047168"/>
    <lineage>
        <taxon>Eukaryota</taxon>
        <taxon>Fungi</taxon>
        <taxon>Dikarya</taxon>
        <taxon>Ascomycota</taxon>
        <taxon>Pezizomycotina</taxon>
        <taxon>Dothideomycetes</taxon>
        <taxon>Dothideomycetidae</taxon>
        <taxon>Mycosphaerellales</taxon>
        <taxon>Mycosphaerellaceae</taxon>
        <taxon>Zymoseptoria</taxon>
    </lineage>
</organism>
<accession>A0A0F4G8D9</accession>